<proteinExistence type="predicted"/>
<name>A0ACB8C6A8_DERSI</name>
<sequence length="245" mass="28146">MAIRKLLVKDQNRTFEDKLVTFAADVPGRVLCALCVNICSELLADPHGHLYCRSCLGMLDNDGIIECCVDSATHRIEDTHMEDCDQRPATCDHCQMDCDTFAELRDVHLPLCSSKPVKCPYARLGCNFQASNKEMEKHICSCQHMTALIDRVINLEVKLQEVRTENEQLRQLIAEKEEVFKKTDEYFRANMQEDLEELRTEVLQVRNGAFQTEPQIKERLRALEEKHAILEEPLENLLAEIARAK</sequence>
<accession>A0ACB8C6A8</accession>
<dbReference type="EMBL" id="CM023478">
    <property type="protein sequence ID" value="KAH7934382.1"/>
    <property type="molecule type" value="Genomic_DNA"/>
</dbReference>
<gene>
    <name evidence="1" type="ORF">HPB49_025337</name>
</gene>
<evidence type="ECO:0000313" key="2">
    <source>
        <dbReference type="Proteomes" id="UP000821865"/>
    </source>
</evidence>
<dbReference type="Proteomes" id="UP000821865">
    <property type="component" value="Chromosome 9"/>
</dbReference>
<evidence type="ECO:0000313" key="1">
    <source>
        <dbReference type="EMBL" id="KAH7934382.1"/>
    </source>
</evidence>
<reference evidence="1" key="1">
    <citation type="submission" date="2020-05" db="EMBL/GenBank/DDBJ databases">
        <title>Large-scale comparative analyses of tick genomes elucidate their genetic diversity and vector capacities.</title>
        <authorList>
            <person name="Jia N."/>
            <person name="Wang J."/>
            <person name="Shi W."/>
            <person name="Du L."/>
            <person name="Sun Y."/>
            <person name="Zhan W."/>
            <person name="Jiang J."/>
            <person name="Wang Q."/>
            <person name="Zhang B."/>
            <person name="Ji P."/>
            <person name="Sakyi L.B."/>
            <person name="Cui X."/>
            <person name="Yuan T."/>
            <person name="Jiang B."/>
            <person name="Yang W."/>
            <person name="Lam T.T.-Y."/>
            <person name="Chang Q."/>
            <person name="Ding S."/>
            <person name="Wang X."/>
            <person name="Zhu J."/>
            <person name="Ruan X."/>
            <person name="Zhao L."/>
            <person name="Wei J."/>
            <person name="Que T."/>
            <person name="Du C."/>
            <person name="Cheng J."/>
            <person name="Dai P."/>
            <person name="Han X."/>
            <person name="Huang E."/>
            <person name="Gao Y."/>
            <person name="Liu J."/>
            <person name="Shao H."/>
            <person name="Ye R."/>
            <person name="Li L."/>
            <person name="Wei W."/>
            <person name="Wang X."/>
            <person name="Wang C."/>
            <person name="Yang T."/>
            <person name="Huo Q."/>
            <person name="Li W."/>
            <person name="Guo W."/>
            <person name="Chen H."/>
            <person name="Zhou L."/>
            <person name="Ni X."/>
            <person name="Tian J."/>
            <person name="Zhou Y."/>
            <person name="Sheng Y."/>
            <person name="Liu T."/>
            <person name="Pan Y."/>
            <person name="Xia L."/>
            <person name="Li J."/>
            <person name="Zhao F."/>
            <person name="Cao W."/>
        </authorList>
    </citation>
    <scope>NUCLEOTIDE SEQUENCE</scope>
    <source>
        <strain evidence="1">Dsil-2018</strain>
    </source>
</reference>
<keyword evidence="2" id="KW-1185">Reference proteome</keyword>
<protein>
    <submittedName>
        <fullName evidence="1">Uncharacterized protein</fullName>
    </submittedName>
</protein>
<organism evidence="1 2">
    <name type="scientific">Dermacentor silvarum</name>
    <name type="common">Tick</name>
    <dbReference type="NCBI Taxonomy" id="543639"/>
    <lineage>
        <taxon>Eukaryota</taxon>
        <taxon>Metazoa</taxon>
        <taxon>Ecdysozoa</taxon>
        <taxon>Arthropoda</taxon>
        <taxon>Chelicerata</taxon>
        <taxon>Arachnida</taxon>
        <taxon>Acari</taxon>
        <taxon>Parasitiformes</taxon>
        <taxon>Ixodida</taxon>
        <taxon>Ixodoidea</taxon>
        <taxon>Ixodidae</taxon>
        <taxon>Rhipicephalinae</taxon>
        <taxon>Dermacentor</taxon>
    </lineage>
</organism>
<comment type="caution">
    <text evidence="1">The sequence shown here is derived from an EMBL/GenBank/DDBJ whole genome shotgun (WGS) entry which is preliminary data.</text>
</comment>